<organism evidence="1">
    <name type="scientific">Arundo donax</name>
    <name type="common">Giant reed</name>
    <name type="synonym">Donax arundinaceus</name>
    <dbReference type="NCBI Taxonomy" id="35708"/>
    <lineage>
        <taxon>Eukaryota</taxon>
        <taxon>Viridiplantae</taxon>
        <taxon>Streptophyta</taxon>
        <taxon>Embryophyta</taxon>
        <taxon>Tracheophyta</taxon>
        <taxon>Spermatophyta</taxon>
        <taxon>Magnoliopsida</taxon>
        <taxon>Liliopsida</taxon>
        <taxon>Poales</taxon>
        <taxon>Poaceae</taxon>
        <taxon>PACMAD clade</taxon>
        <taxon>Arundinoideae</taxon>
        <taxon>Arundineae</taxon>
        <taxon>Arundo</taxon>
    </lineage>
</organism>
<accession>A0A0A9BE81</accession>
<sequence length="33" mass="3944">MPVLMKHLHTFYGVRRGDHYNTFTKRLPVVDTL</sequence>
<dbReference type="AlphaFoldDB" id="A0A0A9BE81"/>
<protein>
    <submittedName>
        <fullName evidence="1">Uncharacterized protein</fullName>
    </submittedName>
</protein>
<name>A0A0A9BE81_ARUDO</name>
<reference evidence="1" key="1">
    <citation type="submission" date="2014-09" db="EMBL/GenBank/DDBJ databases">
        <authorList>
            <person name="Magalhaes I.L.F."/>
            <person name="Oliveira U."/>
            <person name="Santos F.R."/>
            <person name="Vidigal T.H.D.A."/>
            <person name="Brescovit A.D."/>
            <person name="Santos A.J."/>
        </authorList>
    </citation>
    <scope>NUCLEOTIDE SEQUENCE</scope>
    <source>
        <tissue evidence="1">Shoot tissue taken approximately 20 cm above the soil surface</tissue>
    </source>
</reference>
<evidence type="ECO:0000313" key="1">
    <source>
        <dbReference type="EMBL" id="JAD59545.1"/>
    </source>
</evidence>
<dbReference type="EMBL" id="GBRH01238350">
    <property type="protein sequence ID" value="JAD59545.1"/>
    <property type="molecule type" value="Transcribed_RNA"/>
</dbReference>
<proteinExistence type="predicted"/>
<reference evidence="1" key="2">
    <citation type="journal article" date="2015" name="Data Brief">
        <title>Shoot transcriptome of the giant reed, Arundo donax.</title>
        <authorList>
            <person name="Barrero R.A."/>
            <person name="Guerrero F.D."/>
            <person name="Moolhuijzen P."/>
            <person name="Goolsby J.A."/>
            <person name="Tidwell J."/>
            <person name="Bellgard S.E."/>
            <person name="Bellgard M.I."/>
        </authorList>
    </citation>
    <scope>NUCLEOTIDE SEQUENCE</scope>
    <source>
        <tissue evidence="1">Shoot tissue taken approximately 20 cm above the soil surface</tissue>
    </source>
</reference>